<evidence type="ECO:0000313" key="10">
    <source>
        <dbReference type="Proteomes" id="UP001171751"/>
    </source>
</evidence>
<gene>
    <name evidence="9" type="primary">radC</name>
    <name evidence="9" type="ORF">Q4F26_03760</name>
</gene>
<keyword evidence="2" id="KW-0645">Protease</keyword>
<dbReference type="Pfam" id="PF20582">
    <property type="entry name" value="UPF0758_N"/>
    <property type="match status" value="1"/>
</dbReference>
<comment type="caution">
    <text evidence="9">The sequence shown here is derived from an EMBL/GenBank/DDBJ whole genome shotgun (WGS) entry which is preliminary data.</text>
</comment>
<dbReference type="PANTHER" id="PTHR30471">
    <property type="entry name" value="DNA REPAIR PROTEIN RADC"/>
    <property type="match status" value="1"/>
</dbReference>
<evidence type="ECO:0000256" key="6">
    <source>
        <dbReference type="ARBA" id="ARBA00023049"/>
    </source>
</evidence>
<evidence type="ECO:0000256" key="7">
    <source>
        <dbReference type="RuleBase" id="RU003797"/>
    </source>
</evidence>
<dbReference type="InterPro" id="IPR020891">
    <property type="entry name" value="UPF0758_CS"/>
</dbReference>
<dbReference type="AlphaFoldDB" id="A0AA43ZRR3"/>
<dbReference type="SUPFAM" id="SSF47781">
    <property type="entry name" value="RuvA domain 2-like"/>
    <property type="match status" value="1"/>
</dbReference>
<dbReference type="PROSITE" id="PS50249">
    <property type="entry name" value="MPN"/>
    <property type="match status" value="1"/>
</dbReference>
<protein>
    <submittedName>
        <fullName evidence="9">DNA repair protein RadC</fullName>
    </submittedName>
</protein>
<dbReference type="EMBL" id="JAUNQW010000011">
    <property type="protein sequence ID" value="MDO5457440.1"/>
    <property type="molecule type" value="Genomic_DNA"/>
</dbReference>
<dbReference type="InterPro" id="IPR001405">
    <property type="entry name" value="UPF0758"/>
</dbReference>
<organism evidence="9 10">
    <name type="scientific">Atopococcus tabaci</name>
    <dbReference type="NCBI Taxonomy" id="269774"/>
    <lineage>
        <taxon>Bacteria</taxon>
        <taxon>Bacillati</taxon>
        <taxon>Bacillota</taxon>
        <taxon>Bacilli</taxon>
        <taxon>Lactobacillales</taxon>
        <taxon>Carnobacteriaceae</taxon>
        <taxon>Atopococcus</taxon>
    </lineage>
</organism>
<proteinExistence type="inferred from homology"/>
<dbReference type="PROSITE" id="PS01302">
    <property type="entry name" value="UPF0758"/>
    <property type="match status" value="1"/>
</dbReference>
<evidence type="ECO:0000259" key="8">
    <source>
        <dbReference type="PROSITE" id="PS50249"/>
    </source>
</evidence>
<keyword evidence="6" id="KW-0482">Metalloprotease</keyword>
<reference evidence="9" key="1">
    <citation type="submission" date="2023-07" db="EMBL/GenBank/DDBJ databases">
        <title>Between Cages and Wild: Unraveling the Impact of Captivity on Animal Microbiomes and Antimicrobial Resistance.</title>
        <authorList>
            <person name="Schmartz G.P."/>
            <person name="Rehner J."/>
            <person name="Schuff M.J."/>
            <person name="Becker S.L."/>
            <person name="Kravczyk M."/>
            <person name="Gurevich A."/>
            <person name="Francke R."/>
            <person name="Mueller R."/>
            <person name="Keller V."/>
            <person name="Keller A."/>
        </authorList>
    </citation>
    <scope>NUCLEOTIDE SEQUENCE</scope>
    <source>
        <strain evidence="9">S39M_St_73</strain>
    </source>
</reference>
<evidence type="ECO:0000256" key="3">
    <source>
        <dbReference type="ARBA" id="ARBA00022723"/>
    </source>
</evidence>
<dbReference type="Gene3D" id="3.40.140.10">
    <property type="entry name" value="Cytidine Deaminase, domain 2"/>
    <property type="match status" value="1"/>
</dbReference>
<dbReference type="Proteomes" id="UP001171751">
    <property type="component" value="Unassembled WGS sequence"/>
</dbReference>
<keyword evidence="3" id="KW-0479">Metal-binding</keyword>
<dbReference type="InterPro" id="IPR037518">
    <property type="entry name" value="MPN"/>
</dbReference>
<comment type="similarity">
    <text evidence="1 7">Belongs to the UPF0758 family.</text>
</comment>
<keyword evidence="5" id="KW-0862">Zinc</keyword>
<dbReference type="CDD" id="cd08071">
    <property type="entry name" value="MPN_DUF2466"/>
    <property type="match status" value="1"/>
</dbReference>
<evidence type="ECO:0000256" key="4">
    <source>
        <dbReference type="ARBA" id="ARBA00022801"/>
    </source>
</evidence>
<accession>A0AA43ZRR3</accession>
<keyword evidence="4" id="KW-0378">Hydrolase</keyword>
<dbReference type="Gene3D" id="1.10.150.20">
    <property type="entry name" value="5' to 3' exonuclease, C-terminal subdomain"/>
    <property type="match status" value="1"/>
</dbReference>
<dbReference type="PANTHER" id="PTHR30471:SF3">
    <property type="entry name" value="UPF0758 PROTEIN YEES-RELATED"/>
    <property type="match status" value="1"/>
</dbReference>
<dbReference type="Pfam" id="PF04002">
    <property type="entry name" value="RadC"/>
    <property type="match status" value="1"/>
</dbReference>
<dbReference type="GO" id="GO:0046872">
    <property type="term" value="F:metal ion binding"/>
    <property type="evidence" value="ECO:0007669"/>
    <property type="project" value="UniProtKB-KW"/>
</dbReference>
<evidence type="ECO:0000256" key="2">
    <source>
        <dbReference type="ARBA" id="ARBA00022670"/>
    </source>
</evidence>
<dbReference type="GO" id="GO:0006508">
    <property type="term" value="P:proteolysis"/>
    <property type="evidence" value="ECO:0007669"/>
    <property type="project" value="UniProtKB-KW"/>
</dbReference>
<dbReference type="NCBIfam" id="NF000642">
    <property type="entry name" value="PRK00024.1"/>
    <property type="match status" value="1"/>
</dbReference>
<evidence type="ECO:0000256" key="1">
    <source>
        <dbReference type="ARBA" id="ARBA00010243"/>
    </source>
</evidence>
<name>A0AA43ZRR3_9LACT</name>
<evidence type="ECO:0000256" key="5">
    <source>
        <dbReference type="ARBA" id="ARBA00022833"/>
    </source>
</evidence>
<dbReference type="InterPro" id="IPR010994">
    <property type="entry name" value="RuvA_2-like"/>
</dbReference>
<dbReference type="NCBIfam" id="TIGR00608">
    <property type="entry name" value="radc"/>
    <property type="match status" value="1"/>
</dbReference>
<dbReference type="InterPro" id="IPR025657">
    <property type="entry name" value="RadC_JAB"/>
</dbReference>
<dbReference type="GO" id="GO:0008237">
    <property type="term" value="F:metallopeptidase activity"/>
    <property type="evidence" value="ECO:0007669"/>
    <property type="project" value="UniProtKB-KW"/>
</dbReference>
<keyword evidence="10" id="KW-1185">Reference proteome</keyword>
<evidence type="ECO:0000313" key="9">
    <source>
        <dbReference type="EMBL" id="MDO5457440.1"/>
    </source>
</evidence>
<feature type="domain" description="MPN" evidence="8">
    <location>
        <begin position="107"/>
        <end position="229"/>
    </location>
</feature>
<sequence length="229" mass="25499">MEKIPTVKEKYPEETRPRERLIAHGPEALADYELLAILLKTGSRQQNVIDLSLSLLNQFGSLYELKQASITELTSFAGVGPIKASEVIAACELGYRIAHSAQKKKGKITSTQSAGQYFVRLFHGLQQEQVMAAYLNTKNEVIKVEMVFKGSLNSSVAHPREIFKGAVKYSAARIILAHNHPSGNTEPSQADQLFTKRIVECGEMMGIEILDHFVVGANDYISLREYGWM</sequence>
<dbReference type="InterPro" id="IPR046778">
    <property type="entry name" value="UPF0758_N"/>
</dbReference>